<gene>
    <name evidence="1" type="ORF">GCM10007852_10520</name>
</gene>
<dbReference type="InterPro" id="IPR010836">
    <property type="entry name" value="SapC"/>
</dbReference>
<name>A0AA37WJG5_9ALTE</name>
<evidence type="ECO:0000313" key="2">
    <source>
        <dbReference type="Proteomes" id="UP001156601"/>
    </source>
</evidence>
<dbReference type="EMBL" id="BSOT01000005">
    <property type="protein sequence ID" value="GLR70144.1"/>
    <property type="molecule type" value="Genomic_DNA"/>
</dbReference>
<keyword evidence="2" id="KW-1185">Reference proteome</keyword>
<reference evidence="1" key="1">
    <citation type="journal article" date="2014" name="Int. J. Syst. Evol. Microbiol.">
        <title>Complete genome sequence of Corynebacterium casei LMG S-19264T (=DSM 44701T), isolated from a smear-ripened cheese.</title>
        <authorList>
            <consortium name="US DOE Joint Genome Institute (JGI-PGF)"/>
            <person name="Walter F."/>
            <person name="Albersmeier A."/>
            <person name="Kalinowski J."/>
            <person name="Ruckert C."/>
        </authorList>
    </citation>
    <scope>NUCLEOTIDE SEQUENCE</scope>
    <source>
        <strain evidence="1">NBRC 110023</strain>
    </source>
</reference>
<proteinExistence type="predicted"/>
<reference evidence="1" key="2">
    <citation type="submission" date="2023-01" db="EMBL/GenBank/DDBJ databases">
        <title>Draft genome sequence of Agaribacter marinus strain NBRC 110023.</title>
        <authorList>
            <person name="Sun Q."/>
            <person name="Mori K."/>
        </authorList>
    </citation>
    <scope>NUCLEOTIDE SEQUENCE</scope>
    <source>
        <strain evidence="1">NBRC 110023</strain>
    </source>
</reference>
<comment type="caution">
    <text evidence="1">The sequence shown here is derived from an EMBL/GenBank/DDBJ whole genome shotgun (WGS) entry which is preliminary data.</text>
</comment>
<evidence type="ECO:0000313" key="1">
    <source>
        <dbReference type="EMBL" id="GLR70144.1"/>
    </source>
</evidence>
<dbReference type="Pfam" id="PF07277">
    <property type="entry name" value="SapC"/>
    <property type="match status" value="1"/>
</dbReference>
<dbReference type="RefSeq" id="WP_284216449.1">
    <property type="nucleotide sequence ID" value="NZ_BSOT01000005.1"/>
</dbReference>
<accession>A0AA37WJG5</accession>
<dbReference type="AlphaFoldDB" id="A0AA37WJG5"/>
<protein>
    <submittedName>
        <fullName evidence="1">Peptidase</fullName>
    </submittedName>
</protein>
<organism evidence="1 2">
    <name type="scientific">Agaribacter marinus</name>
    <dbReference type="NCBI Taxonomy" id="1431249"/>
    <lineage>
        <taxon>Bacteria</taxon>
        <taxon>Pseudomonadati</taxon>
        <taxon>Pseudomonadota</taxon>
        <taxon>Gammaproteobacteria</taxon>
        <taxon>Alteromonadales</taxon>
        <taxon>Alteromonadaceae</taxon>
        <taxon>Agaribacter</taxon>
    </lineage>
</organism>
<dbReference type="Proteomes" id="UP001156601">
    <property type="component" value="Unassembled WGS sequence"/>
</dbReference>
<sequence length="235" mass="26794">MAQQILDPSKHKRLKINTGHGETFGENTHFLPVVADELRFLCIEYPICFLKDSRTGKFVLNAILGFNKGENLYLDGDTWRAQYIPMHIQRQPFFIGGVKSDSDKRSVVTLDTDHPRVNENDGNSIFTDDGKPTEYLMRIQKLLSSLNLGTQKTGEFIEVLLTHGLIEQIRVTVKDADNKALGFDGIYSISETKLKTLSDDVILEFQSKEYLQAIHLLLVSMGHFQKLGRWHKEKV</sequence>